<evidence type="ECO:0000313" key="3">
    <source>
        <dbReference type="EMBL" id="MFC3099389.1"/>
    </source>
</evidence>
<accession>A0ABV7EC28</accession>
<keyword evidence="2" id="KW-1133">Transmembrane helix</keyword>
<keyword evidence="2" id="KW-0472">Membrane</keyword>
<feature type="transmembrane region" description="Helical" evidence="2">
    <location>
        <begin position="101"/>
        <end position="120"/>
    </location>
</feature>
<name>A0ABV7EC28_9SPHN</name>
<sequence>MTDPVEGPPVQSADAGMGGGGADTPPTPSAGTLIDDIEALIADARNWADAELVYQKSRIAFVIASLKRSLAMSVAAAVLGLFALVGLTVGLVIALTPHVTAWGATAMVAGGLGLGAFLCVKAASRAWGELMGAVREDEEQV</sequence>
<keyword evidence="4" id="KW-1185">Reference proteome</keyword>
<protein>
    <submittedName>
        <fullName evidence="3">Phage holin family protein</fullName>
    </submittedName>
</protein>
<evidence type="ECO:0000313" key="4">
    <source>
        <dbReference type="Proteomes" id="UP001595378"/>
    </source>
</evidence>
<reference evidence="4" key="1">
    <citation type="journal article" date="2019" name="Int. J. Syst. Evol. Microbiol.">
        <title>The Global Catalogue of Microorganisms (GCM) 10K type strain sequencing project: providing services to taxonomists for standard genome sequencing and annotation.</title>
        <authorList>
            <consortium name="The Broad Institute Genomics Platform"/>
            <consortium name="The Broad Institute Genome Sequencing Center for Infectious Disease"/>
            <person name="Wu L."/>
            <person name="Ma J."/>
        </authorList>
    </citation>
    <scope>NUCLEOTIDE SEQUENCE [LARGE SCALE GENOMIC DNA]</scope>
    <source>
        <strain evidence="4">KCTC 52606</strain>
    </source>
</reference>
<dbReference type="RefSeq" id="WP_336917407.1">
    <property type="nucleotide sequence ID" value="NZ_JBANRN010000001.1"/>
</dbReference>
<comment type="caution">
    <text evidence="3">The sequence shown here is derived from an EMBL/GenBank/DDBJ whole genome shotgun (WGS) entry which is preliminary data.</text>
</comment>
<evidence type="ECO:0000256" key="2">
    <source>
        <dbReference type="SAM" id="Phobius"/>
    </source>
</evidence>
<feature type="transmembrane region" description="Helical" evidence="2">
    <location>
        <begin position="70"/>
        <end position="95"/>
    </location>
</feature>
<organism evidence="3 4">
    <name type="scientific">Alteraurantiacibacter lauratis</name>
    <dbReference type="NCBI Taxonomy" id="2054627"/>
    <lineage>
        <taxon>Bacteria</taxon>
        <taxon>Pseudomonadati</taxon>
        <taxon>Pseudomonadota</taxon>
        <taxon>Alphaproteobacteria</taxon>
        <taxon>Sphingomonadales</taxon>
        <taxon>Erythrobacteraceae</taxon>
        <taxon>Alteraurantiacibacter</taxon>
    </lineage>
</organism>
<evidence type="ECO:0000256" key="1">
    <source>
        <dbReference type="SAM" id="MobiDB-lite"/>
    </source>
</evidence>
<dbReference type="EMBL" id="JBHRSU010000001">
    <property type="protein sequence ID" value="MFC3099389.1"/>
    <property type="molecule type" value="Genomic_DNA"/>
</dbReference>
<proteinExistence type="predicted"/>
<gene>
    <name evidence="3" type="ORF">ACFODK_00605</name>
</gene>
<dbReference type="Proteomes" id="UP001595378">
    <property type="component" value="Unassembled WGS sequence"/>
</dbReference>
<keyword evidence="2" id="KW-0812">Transmembrane</keyword>
<feature type="region of interest" description="Disordered" evidence="1">
    <location>
        <begin position="1"/>
        <end position="28"/>
    </location>
</feature>